<evidence type="ECO:0000256" key="2">
    <source>
        <dbReference type="SAM" id="MobiDB-lite"/>
    </source>
</evidence>
<keyword evidence="1" id="KW-0175">Coiled coil</keyword>
<evidence type="ECO:0008006" key="5">
    <source>
        <dbReference type="Google" id="ProtNLM"/>
    </source>
</evidence>
<dbReference type="PANTHER" id="PTHR35099:SF2">
    <property type="entry name" value="OS02G0182700 PROTEIN"/>
    <property type="match status" value="1"/>
</dbReference>
<feature type="compositionally biased region" description="Basic and acidic residues" evidence="2">
    <location>
        <begin position="99"/>
        <end position="109"/>
    </location>
</feature>
<dbReference type="Gramene" id="OB02G15580.1">
    <property type="protein sequence ID" value="OB02G15580.1"/>
    <property type="gene ID" value="OB02G15580"/>
</dbReference>
<reference evidence="3" key="1">
    <citation type="submission" date="2013-04" db="UniProtKB">
        <authorList>
            <consortium name="EnsemblPlants"/>
        </authorList>
    </citation>
    <scope>IDENTIFICATION</scope>
</reference>
<organism evidence="3">
    <name type="scientific">Oryza brachyantha</name>
    <name type="common">malo sina</name>
    <dbReference type="NCBI Taxonomy" id="4533"/>
    <lineage>
        <taxon>Eukaryota</taxon>
        <taxon>Viridiplantae</taxon>
        <taxon>Streptophyta</taxon>
        <taxon>Embryophyta</taxon>
        <taxon>Tracheophyta</taxon>
        <taxon>Spermatophyta</taxon>
        <taxon>Magnoliopsida</taxon>
        <taxon>Liliopsida</taxon>
        <taxon>Poales</taxon>
        <taxon>Poaceae</taxon>
        <taxon>BOP clade</taxon>
        <taxon>Oryzoideae</taxon>
        <taxon>Oryzeae</taxon>
        <taxon>Oryzinae</taxon>
        <taxon>Oryza</taxon>
    </lineage>
</organism>
<dbReference type="OMA" id="FPASPEM"/>
<feature type="region of interest" description="Disordered" evidence="2">
    <location>
        <begin position="92"/>
        <end position="117"/>
    </location>
</feature>
<evidence type="ECO:0000313" key="3">
    <source>
        <dbReference type="EnsemblPlants" id="OB02G15580.1"/>
    </source>
</evidence>
<feature type="coiled-coil region" evidence="1">
    <location>
        <begin position="54"/>
        <end position="88"/>
    </location>
</feature>
<feature type="region of interest" description="Disordered" evidence="2">
    <location>
        <begin position="1"/>
        <end position="40"/>
    </location>
</feature>
<protein>
    <recommendedName>
        <fullName evidence="5">BZIP domain-containing protein</fullName>
    </recommendedName>
</protein>
<evidence type="ECO:0000256" key="1">
    <source>
        <dbReference type="SAM" id="Coils"/>
    </source>
</evidence>
<evidence type="ECO:0000313" key="4">
    <source>
        <dbReference type="Proteomes" id="UP000006038"/>
    </source>
</evidence>
<dbReference type="eggNOG" id="ENOG502RZ47">
    <property type="taxonomic scope" value="Eukaryota"/>
</dbReference>
<feature type="compositionally biased region" description="Low complexity" evidence="2">
    <location>
        <begin position="8"/>
        <end position="22"/>
    </location>
</feature>
<dbReference type="HOGENOM" id="CLU_131301_0_0_1"/>
<dbReference type="PANTHER" id="PTHR35099">
    <property type="entry name" value="OS02G0182700 PROTEIN"/>
    <property type="match status" value="1"/>
</dbReference>
<accession>J3LA91</accession>
<dbReference type="Proteomes" id="UP000006038">
    <property type="component" value="Unassembled WGS sequence"/>
</dbReference>
<name>J3LA91_ORYBR</name>
<dbReference type="EnsemblPlants" id="OB02G15580.1">
    <property type="protein sequence ID" value="OB02G15580.1"/>
    <property type="gene ID" value="OB02G15580"/>
</dbReference>
<dbReference type="AlphaFoldDB" id="J3LA91"/>
<sequence>FCSPGHRPAPATTTKVGATGVGRQHLPFLAPSPLRPAGQRARKKLRLPEVQQLVRSLAVENESIREEMRSLQRACAVLSKENDKLEIRLELSSSRNKAATKDLEGKQRPDQQSVGGVFALPDLNIPVQDAADGSAAH</sequence>
<keyword evidence="4" id="KW-1185">Reference proteome</keyword>
<proteinExistence type="predicted"/>